<dbReference type="RefSeq" id="WP_155294753.1">
    <property type="nucleotide sequence ID" value="NZ_JWJN01000032.1"/>
</dbReference>
<gene>
    <name evidence="2" type="ORF">KIF53_17740</name>
</gene>
<feature type="transmembrane region" description="Helical" evidence="1">
    <location>
        <begin position="12"/>
        <end position="32"/>
    </location>
</feature>
<protein>
    <recommendedName>
        <fullName evidence="4">DUF4345 domain-containing protein</fullName>
    </recommendedName>
</protein>
<keyword evidence="3" id="KW-1185">Reference proteome</keyword>
<dbReference type="Proteomes" id="UP000711178">
    <property type="component" value="Unassembled WGS sequence"/>
</dbReference>
<evidence type="ECO:0000256" key="1">
    <source>
        <dbReference type="SAM" id="Phobius"/>
    </source>
</evidence>
<keyword evidence="1" id="KW-0812">Transmembrane</keyword>
<name>A0ABS7FJ20_9NEIS</name>
<proteinExistence type="predicted"/>
<evidence type="ECO:0008006" key="4">
    <source>
        <dbReference type="Google" id="ProtNLM"/>
    </source>
</evidence>
<reference evidence="2 3" key="1">
    <citation type="submission" date="2021-05" db="EMBL/GenBank/DDBJ databases">
        <title>Draft Whole Genome Sequencing Of Biosensor Chromobacterium violaceum Strain CV026 Reveals A Regulatory RNA In Chromobacterium violaceum Phenotype Regulatory Network.</title>
        <authorList>
            <person name="Hong K.W."/>
            <person name="Chan K.G."/>
            <person name="Chang C.-Y."/>
        </authorList>
    </citation>
    <scope>NUCLEOTIDE SEQUENCE [LARGE SCALE GENOMIC DNA]</scope>
    <source>
        <strain evidence="2 3">ATCC 31532</strain>
    </source>
</reference>
<keyword evidence="1" id="KW-0472">Membrane</keyword>
<feature type="transmembrane region" description="Helical" evidence="1">
    <location>
        <begin position="132"/>
        <end position="149"/>
    </location>
</feature>
<accession>A0ABS7FJ20</accession>
<evidence type="ECO:0000313" key="3">
    <source>
        <dbReference type="Proteomes" id="UP000711178"/>
    </source>
</evidence>
<organism evidence="2 3">
    <name type="scientific">Chromobacterium subtsugae</name>
    <dbReference type="NCBI Taxonomy" id="251747"/>
    <lineage>
        <taxon>Bacteria</taxon>
        <taxon>Pseudomonadati</taxon>
        <taxon>Pseudomonadota</taxon>
        <taxon>Betaproteobacteria</taxon>
        <taxon>Neisseriales</taxon>
        <taxon>Chromobacteriaceae</taxon>
        <taxon>Chromobacterium</taxon>
    </lineage>
</organism>
<dbReference type="EMBL" id="JAHDTB010000018">
    <property type="protein sequence ID" value="MBW8289480.1"/>
    <property type="molecule type" value="Genomic_DNA"/>
</dbReference>
<comment type="caution">
    <text evidence="2">The sequence shown here is derived from an EMBL/GenBank/DDBJ whole genome shotgun (WGS) entry which is preliminary data.</text>
</comment>
<keyword evidence="1" id="KW-1133">Transmembrane helix</keyword>
<sequence length="169" mass="18444">MTPQQIVGMAARLFALWLVVISFQSLGIASFLGGRPDSGAAAPLLYVMPLLPLLLAAFLWFFPMFIAHKLVPRTHDANALKIPGRELLAAGTAILGLWASLRALPQLFAVLGLLIAADRPALGFYFTPDRRLDLLSCLLEAAFGIFLVARPWWVARRILPEGAPRTDAQ</sequence>
<feature type="transmembrane region" description="Helical" evidence="1">
    <location>
        <begin position="44"/>
        <end position="66"/>
    </location>
</feature>
<feature type="transmembrane region" description="Helical" evidence="1">
    <location>
        <begin position="87"/>
        <end position="117"/>
    </location>
</feature>
<evidence type="ECO:0000313" key="2">
    <source>
        <dbReference type="EMBL" id="MBW8289480.1"/>
    </source>
</evidence>